<name>A0A8J5QZP7_9HYME</name>
<reference evidence="1" key="1">
    <citation type="submission" date="2020-03" db="EMBL/GenBank/DDBJ databases">
        <authorList>
            <person name="Chebbi M.A."/>
            <person name="Drezen J.M."/>
        </authorList>
    </citation>
    <scope>NUCLEOTIDE SEQUENCE</scope>
    <source>
        <tissue evidence="1">Whole body</tissue>
    </source>
</reference>
<keyword evidence="2" id="KW-1185">Reference proteome</keyword>
<comment type="caution">
    <text evidence="1">The sequence shown here is derived from an EMBL/GenBank/DDBJ whole genome shotgun (WGS) entry which is preliminary data.</text>
</comment>
<accession>A0A8J5QZP7</accession>
<proteinExistence type="predicted"/>
<dbReference type="EMBL" id="JAAOIC020000034">
    <property type="protein sequence ID" value="KAG8039612.1"/>
    <property type="molecule type" value="Genomic_DNA"/>
</dbReference>
<evidence type="ECO:0000313" key="1">
    <source>
        <dbReference type="EMBL" id="KAG8039612.1"/>
    </source>
</evidence>
<gene>
    <name evidence="1" type="ORF">G9C98_008266</name>
</gene>
<organism evidence="1 2">
    <name type="scientific">Cotesia typhae</name>
    <dbReference type="NCBI Taxonomy" id="2053667"/>
    <lineage>
        <taxon>Eukaryota</taxon>
        <taxon>Metazoa</taxon>
        <taxon>Ecdysozoa</taxon>
        <taxon>Arthropoda</taxon>
        <taxon>Hexapoda</taxon>
        <taxon>Insecta</taxon>
        <taxon>Pterygota</taxon>
        <taxon>Neoptera</taxon>
        <taxon>Endopterygota</taxon>
        <taxon>Hymenoptera</taxon>
        <taxon>Apocrita</taxon>
        <taxon>Ichneumonoidea</taxon>
        <taxon>Braconidae</taxon>
        <taxon>Microgastrinae</taxon>
        <taxon>Cotesia</taxon>
    </lineage>
</organism>
<protein>
    <submittedName>
        <fullName evidence="1">Uncharacterized protein</fullName>
    </submittedName>
</protein>
<reference evidence="1" key="2">
    <citation type="submission" date="2021-04" db="EMBL/GenBank/DDBJ databases">
        <title>Genome-wide patterns of bracovirus chromosomal integration into multiple host tissues during parasitism.</title>
        <authorList>
            <person name="Chebbi M.A.C."/>
        </authorList>
    </citation>
    <scope>NUCLEOTIDE SEQUENCE</scope>
    <source>
        <tissue evidence="1">Whole body</tissue>
    </source>
</reference>
<evidence type="ECO:0000313" key="2">
    <source>
        <dbReference type="Proteomes" id="UP000729913"/>
    </source>
</evidence>
<sequence length="30" mass="3537">MFDKNNPPTEGESVVFFITKKRNRTGNYVF</sequence>
<dbReference type="AlphaFoldDB" id="A0A8J5QZP7"/>
<dbReference type="Proteomes" id="UP000729913">
    <property type="component" value="Unassembled WGS sequence"/>
</dbReference>